<dbReference type="Pfam" id="PF13205">
    <property type="entry name" value="Big_5"/>
    <property type="match status" value="1"/>
</dbReference>
<dbReference type="CDD" id="cd10789">
    <property type="entry name" value="GH38N_AMII_ER_cytosolic"/>
    <property type="match status" value="1"/>
</dbReference>
<dbReference type="Gene3D" id="2.60.40.1220">
    <property type="match status" value="1"/>
</dbReference>
<dbReference type="InterPro" id="IPR011013">
    <property type="entry name" value="Gal_mutarotase_sf_dom"/>
</dbReference>
<dbReference type="RefSeq" id="WP_025226999.1">
    <property type="nucleotide sequence ID" value="NZ_CP007139.1"/>
</dbReference>
<dbReference type="Gene3D" id="1.20.1270.50">
    <property type="entry name" value="Glycoside hydrolase family 38, central domain"/>
    <property type="match status" value="1"/>
</dbReference>
<evidence type="ECO:0000256" key="6">
    <source>
        <dbReference type="SAM" id="MobiDB-lite"/>
    </source>
</evidence>
<dbReference type="GO" id="GO:0004559">
    <property type="term" value="F:alpha-mannosidase activity"/>
    <property type="evidence" value="ECO:0007669"/>
    <property type="project" value="InterPro"/>
</dbReference>
<dbReference type="InterPro" id="IPR037094">
    <property type="entry name" value="Glyco_hydro_38_cen_sf"/>
</dbReference>
<reference evidence="9 10" key="1">
    <citation type="journal article" date="2014" name="PLoS ONE">
        <title>The first complete genome sequence of the class fimbriimonadia in the phylum armatimonadetes.</title>
        <authorList>
            <person name="Hu Z.Y."/>
            <person name="Wang Y.Z."/>
            <person name="Im W.T."/>
            <person name="Wang S.Y."/>
            <person name="Zhao G.P."/>
            <person name="Zheng H.J."/>
            <person name="Quan Z.X."/>
        </authorList>
    </citation>
    <scope>NUCLEOTIDE SEQUENCE [LARGE SCALE GENOMIC DNA]</scope>
    <source>
        <strain evidence="9">Gsoil 348</strain>
    </source>
</reference>
<dbReference type="InterPro" id="IPR028995">
    <property type="entry name" value="Glyco_hydro_57/38_cen_sf"/>
</dbReference>
<dbReference type="InterPro" id="IPR041147">
    <property type="entry name" value="GH38_C"/>
</dbReference>
<feature type="compositionally biased region" description="Low complexity" evidence="6">
    <location>
        <begin position="1113"/>
        <end position="1122"/>
    </location>
</feature>
<feature type="signal peptide" evidence="7">
    <location>
        <begin position="1"/>
        <end position="30"/>
    </location>
</feature>
<dbReference type="Pfam" id="PF17677">
    <property type="entry name" value="Glyco_hydro38C2"/>
    <property type="match status" value="1"/>
</dbReference>
<keyword evidence="2" id="KW-0479">Metal-binding</keyword>
<dbReference type="STRING" id="661478.OP10G_0991"/>
<sequence length="1462" mass="160004">MTRPRYSSSARPFRWSALAAVLLTSVAVTSAGPTHEKSGHKKPTAKKPKQAPVRDLSKGNTLYVVPYAHLDTQWRWAYPQVIREYIANTLNDNFALIDKYPHYVFNFSGSRRYEMMKEYYPAEYERLKGYIKAGRWFPCGSSVDEGDANVPSGESLIRHILYGNRYFRHEFGVASQEFMLPDCFGFPYALPSILAHCGLDGFSTQKLTWGSAVGIPFKVGKWIGPDGRFVVAALDPGSYGGSVNEDLSQNTGWLARIQNTGRQSGAYVDYHYYGTGDRGGAPNASSVEWIEKSIAGQGPVSVVSSKADEMVKSLTPAQVAKLPQYQGELLLTEHSAGSITSQAYMKRWNRKSEQLADAAERASVAAMWLGRAPYPSDRLYWAWDLVLGSQMHDMLPGTSIPKAYEFCWNDFLLAQNAFASVTQDAVGAVTSAMDTRAKGRSVVVYNPLSIGREDVVEMTVPSAGMNRPIVYGPDGVAVPTQEMSNDGKVKHILFVAKVPATSFTTFDVRSASSAAASGLKVFDKTLENQKFRVTLNRDGDIASIYDKVNKREVLKAPARLAFQYHNPSAFPAWNMDWTDAKLPPRGYVHGPATIEIAENGPARVALRVTRETDGSRFVQTIRLAAGAAGDRVEVLNKIDWQTRESALKASFPLTTGNPKATYDLQLGAIQRGNNDPKKYEVPQHQWLDLTGTKGDYGVAILNDGKFGSDKPDDDTVRLTLLYTPGTRSGFNDQATQDFGRQETLYAIQPHVGDWRKGNVPWTAKRVNQPLRVFSVASHPGSLGKSFSLVSTNTKQVEISALKKAEDGNEVIVRLRELEGRNASGVQIYSPAGIVSARELNGQEMPIGGATVQNGALVTNVPAYSFKTFAVKLGASRMPAQTTVSNPVALNYDLDAVSTDKNRTDGKFDASGRTYAAEQFPSSLAIDGIKFRLGSTKDGAKNAVVAHGQTIKLPTGQDEVYILASSASGDVATSFAPVPATPNAQRPTPSALTIQDWSGYVGQWDNRLWADDPGPNFSYYEHMNGLVPGWVKPAEVAFYASHRHHPVDGNEYYQYSYVYKYGLKIPRGTVGLKLPNDPRVRIFAISVARNSHDVAQAAQPLYDTLADHRDDGSSRPSVSPSSGTFTDATPVTLNPPLYFRAGGLHYTLDGSTPTASSPLYKNPILLSDPTTIHVAEVDAYGHVGPVATATLDIHDTTPPAVVAASSPKALGFVRINFSERVDRQSAENVANYRFASGVKPMAAELESDGRSVELTMERPLAPGQTETVSVSGVKDLSHAGNAMAEQRVEIAERVAVLSIPAPEAKVAKTFPVRTLPTNAKAPWTINLFCRADATPEPRTMIAGFGRAIDGRTGTGRYFTVFDRGINFWSANKDVATSVRLDLGKWQMLTATYDGSTMRLYKNGQQIAAEQVDLENDQAQARVYPPDAWERKRTFQGDIRDFTIWDQDLSPAAVRRLWETLKGQ</sequence>
<dbReference type="InterPro" id="IPR013780">
    <property type="entry name" value="Glyco_hydro_b"/>
</dbReference>
<protein>
    <submittedName>
        <fullName evidence="9">Alpha-mannosidase</fullName>
    </submittedName>
</protein>
<dbReference type="EMBL" id="CP007139">
    <property type="protein sequence ID" value="AIE84359.1"/>
    <property type="molecule type" value="Genomic_DNA"/>
</dbReference>
<evidence type="ECO:0000256" key="7">
    <source>
        <dbReference type="SAM" id="SignalP"/>
    </source>
</evidence>
<dbReference type="SUPFAM" id="SSF88713">
    <property type="entry name" value="Glycoside hydrolase/deacetylase"/>
    <property type="match status" value="1"/>
</dbReference>
<dbReference type="InterPro" id="IPR011682">
    <property type="entry name" value="Glyco_hydro_38_C"/>
</dbReference>
<dbReference type="SUPFAM" id="SSF74650">
    <property type="entry name" value="Galactose mutarotase-like"/>
    <property type="match status" value="1"/>
</dbReference>
<dbReference type="Pfam" id="PF13385">
    <property type="entry name" value="Laminin_G_3"/>
    <property type="match status" value="1"/>
</dbReference>
<name>A0A068NRW1_FIMGI</name>
<dbReference type="Pfam" id="PF13290">
    <property type="entry name" value="CHB_HEX_C_1"/>
    <property type="match status" value="1"/>
</dbReference>
<dbReference type="InterPro" id="IPR027291">
    <property type="entry name" value="Glyco_hydro_38_N_sf"/>
</dbReference>
<keyword evidence="4" id="KW-0378">Hydrolase</keyword>
<keyword evidence="10" id="KW-1185">Reference proteome</keyword>
<dbReference type="Gene3D" id="2.70.98.30">
    <property type="entry name" value="Golgi alpha-mannosidase II, domain 4"/>
    <property type="match status" value="1"/>
</dbReference>
<feature type="compositionally biased region" description="Basic residues" evidence="6">
    <location>
        <begin position="38"/>
        <end position="49"/>
    </location>
</feature>
<feature type="chain" id="PRO_5001654208" evidence="7">
    <location>
        <begin position="31"/>
        <end position="1462"/>
    </location>
</feature>
<evidence type="ECO:0000313" key="9">
    <source>
        <dbReference type="EMBL" id="AIE84359.1"/>
    </source>
</evidence>
<evidence type="ECO:0000256" key="4">
    <source>
        <dbReference type="ARBA" id="ARBA00022801"/>
    </source>
</evidence>
<dbReference type="PANTHER" id="PTHR46017">
    <property type="entry name" value="ALPHA-MANNOSIDASE 2C1"/>
    <property type="match status" value="1"/>
</dbReference>
<keyword evidence="3 7" id="KW-0732">Signal</keyword>
<dbReference type="Gene3D" id="3.20.110.10">
    <property type="entry name" value="Glycoside hydrolase 38, N terminal domain"/>
    <property type="match status" value="1"/>
</dbReference>
<dbReference type="GO" id="GO:0030246">
    <property type="term" value="F:carbohydrate binding"/>
    <property type="evidence" value="ECO:0007669"/>
    <property type="project" value="InterPro"/>
</dbReference>
<dbReference type="GO" id="GO:0006013">
    <property type="term" value="P:mannose metabolic process"/>
    <property type="evidence" value="ECO:0007669"/>
    <property type="project" value="InterPro"/>
</dbReference>
<dbReference type="Gene3D" id="2.60.40.1180">
    <property type="entry name" value="Golgi alpha-mannosidase II"/>
    <property type="match status" value="1"/>
</dbReference>
<dbReference type="Gene3D" id="2.60.120.200">
    <property type="match status" value="1"/>
</dbReference>
<organism evidence="9 10">
    <name type="scientific">Fimbriimonas ginsengisoli Gsoil 348</name>
    <dbReference type="NCBI Taxonomy" id="661478"/>
    <lineage>
        <taxon>Bacteria</taxon>
        <taxon>Bacillati</taxon>
        <taxon>Armatimonadota</taxon>
        <taxon>Fimbriimonadia</taxon>
        <taxon>Fimbriimonadales</taxon>
        <taxon>Fimbriimonadaceae</taxon>
        <taxon>Fimbriimonas</taxon>
    </lineage>
</organism>
<dbReference type="GO" id="GO:0046872">
    <property type="term" value="F:metal ion binding"/>
    <property type="evidence" value="ECO:0007669"/>
    <property type="project" value="UniProtKB-KW"/>
</dbReference>
<evidence type="ECO:0000259" key="8">
    <source>
        <dbReference type="SMART" id="SM00872"/>
    </source>
</evidence>
<dbReference type="SMART" id="SM00872">
    <property type="entry name" value="Alpha-mann_mid"/>
    <property type="match status" value="1"/>
</dbReference>
<evidence type="ECO:0000256" key="2">
    <source>
        <dbReference type="ARBA" id="ARBA00022723"/>
    </source>
</evidence>
<dbReference type="eggNOG" id="COG0383">
    <property type="taxonomic scope" value="Bacteria"/>
</dbReference>
<dbReference type="InterPro" id="IPR013320">
    <property type="entry name" value="ConA-like_dom_sf"/>
</dbReference>
<evidence type="ECO:0000256" key="3">
    <source>
        <dbReference type="ARBA" id="ARBA00022729"/>
    </source>
</evidence>
<dbReference type="InterPro" id="IPR059177">
    <property type="entry name" value="GH29D-like_dom"/>
</dbReference>
<feature type="region of interest" description="Disordered" evidence="6">
    <location>
        <begin position="32"/>
        <end position="53"/>
    </location>
</feature>
<comment type="similarity">
    <text evidence="1">Belongs to the glycosyl hydrolase 38 family.</text>
</comment>
<dbReference type="InterPro" id="IPR015341">
    <property type="entry name" value="Glyco_hydro_38_cen"/>
</dbReference>
<accession>A0A068NRW1</accession>
<dbReference type="Pfam" id="PF01074">
    <property type="entry name" value="Glyco_hydro_38N"/>
    <property type="match status" value="1"/>
</dbReference>
<dbReference type="GO" id="GO:0009313">
    <property type="term" value="P:oligosaccharide catabolic process"/>
    <property type="evidence" value="ECO:0007669"/>
    <property type="project" value="TreeGrafter"/>
</dbReference>
<dbReference type="InterPro" id="IPR014755">
    <property type="entry name" value="Cu-Rt/internalin_Ig-like"/>
</dbReference>
<evidence type="ECO:0000256" key="1">
    <source>
        <dbReference type="ARBA" id="ARBA00009792"/>
    </source>
</evidence>
<dbReference type="PANTHER" id="PTHR46017:SF1">
    <property type="entry name" value="ALPHA-MANNOSIDASE 2C1"/>
    <property type="match status" value="1"/>
</dbReference>
<dbReference type="HOGENOM" id="CLU_250669_0_0_0"/>
<dbReference type="Pfam" id="PF09261">
    <property type="entry name" value="Alpha-mann_mid"/>
    <property type="match status" value="1"/>
</dbReference>
<keyword evidence="5" id="KW-0326">Glycosidase</keyword>
<gene>
    <name evidence="9" type="ORF">OP10G_0991</name>
</gene>
<evidence type="ECO:0000256" key="5">
    <source>
        <dbReference type="ARBA" id="ARBA00023295"/>
    </source>
</evidence>
<dbReference type="InterPro" id="IPR032812">
    <property type="entry name" value="SbsA_Ig"/>
</dbReference>
<feature type="domain" description="Glycoside hydrolase family 38 central" evidence="8">
    <location>
        <begin position="333"/>
        <end position="411"/>
    </location>
</feature>
<dbReference type="Pfam" id="PF07748">
    <property type="entry name" value="Glyco_hydro_38C"/>
    <property type="match status" value="1"/>
</dbReference>
<dbReference type="Proteomes" id="UP000027982">
    <property type="component" value="Chromosome"/>
</dbReference>
<dbReference type="InterPro" id="IPR011330">
    <property type="entry name" value="Glyco_hydro/deAcase_b/a-brl"/>
</dbReference>
<dbReference type="SUPFAM" id="SSF49899">
    <property type="entry name" value="Concanavalin A-like lectins/glucanases"/>
    <property type="match status" value="1"/>
</dbReference>
<dbReference type="InterPro" id="IPR000602">
    <property type="entry name" value="Glyco_hydro_38_N"/>
</dbReference>
<evidence type="ECO:0000313" key="10">
    <source>
        <dbReference type="Proteomes" id="UP000027982"/>
    </source>
</evidence>
<feature type="region of interest" description="Disordered" evidence="6">
    <location>
        <begin position="1105"/>
        <end position="1128"/>
    </location>
</feature>
<proteinExistence type="inferred from homology"/>
<dbReference type="SUPFAM" id="SSF88688">
    <property type="entry name" value="Families 57/38 glycoside transferase middle domain"/>
    <property type="match status" value="1"/>
</dbReference>
<dbReference type="KEGG" id="fgi:OP10G_0991"/>